<gene>
    <name evidence="2" type="ORF">ACFSSA_15625</name>
</gene>
<protein>
    <submittedName>
        <fullName evidence="2">Uncharacterized protein</fullName>
    </submittedName>
</protein>
<reference evidence="3" key="1">
    <citation type="journal article" date="2019" name="Int. J. Syst. Evol. Microbiol.">
        <title>The Global Catalogue of Microorganisms (GCM) 10K type strain sequencing project: providing services to taxonomists for standard genome sequencing and annotation.</title>
        <authorList>
            <consortium name="The Broad Institute Genomics Platform"/>
            <consortium name="The Broad Institute Genome Sequencing Center for Infectious Disease"/>
            <person name="Wu L."/>
            <person name="Ma J."/>
        </authorList>
    </citation>
    <scope>NUCLEOTIDE SEQUENCE [LARGE SCALE GENOMIC DNA]</scope>
    <source>
        <strain evidence="3">CGMCC 4.7106</strain>
    </source>
</reference>
<dbReference type="RefSeq" id="WP_386821552.1">
    <property type="nucleotide sequence ID" value="NZ_JBHUIT010000034.1"/>
</dbReference>
<evidence type="ECO:0000313" key="3">
    <source>
        <dbReference type="Proteomes" id="UP001597375"/>
    </source>
</evidence>
<accession>A0ABW5DBV6</accession>
<keyword evidence="1" id="KW-0732">Signal</keyword>
<dbReference type="EMBL" id="JBHUIT010000034">
    <property type="protein sequence ID" value="MFD2258110.1"/>
    <property type="molecule type" value="Genomic_DNA"/>
</dbReference>
<comment type="caution">
    <text evidence="2">The sequence shown here is derived from an EMBL/GenBank/DDBJ whole genome shotgun (WGS) entry which is preliminary data.</text>
</comment>
<proteinExistence type="predicted"/>
<evidence type="ECO:0000256" key="1">
    <source>
        <dbReference type="SAM" id="SignalP"/>
    </source>
</evidence>
<name>A0ABW5DBV6_9BACT</name>
<organism evidence="2 3">
    <name type="scientific">Luteolibacter algae</name>
    <dbReference type="NCBI Taxonomy" id="454151"/>
    <lineage>
        <taxon>Bacteria</taxon>
        <taxon>Pseudomonadati</taxon>
        <taxon>Verrucomicrobiota</taxon>
        <taxon>Verrucomicrobiia</taxon>
        <taxon>Verrucomicrobiales</taxon>
        <taxon>Verrucomicrobiaceae</taxon>
        <taxon>Luteolibacter</taxon>
    </lineage>
</organism>
<feature type="signal peptide" evidence="1">
    <location>
        <begin position="1"/>
        <end position="22"/>
    </location>
</feature>
<keyword evidence="3" id="KW-1185">Reference proteome</keyword>
<feature type="chain" id="PRO_5045261721" evidence="1">
    <location>
        <begin position="23"/>
        <end position="447"/>
    </location>
</feature>
<evidence type="ECO:0000313" key="2">
    <source>
        <dbReference type="EMBL" id="MFD2258110.1"/>
    </source>
</evidence>
<dbReference type="Proteomes" id="UP001597375">
    <property type="component" value="Unassembled WGS sequence"/>
</dbReference>
<sequence length="447" mass="49738">MSIFNHTLSLIGFFSATFLAGAADVSLRDESKLTGDLIAMDAGGTITLASPISKKPLLIHSGTVKQVNFSLSSQPIEIPSQRIRLLNGDVLPVGIETFSGQFLQTSSHTFGELDIPRDIVDSIQLGIFPESVVYSGTRNFSGWKRDLNGSRNWELKNNTYLATGPGTLSRELELPEKFVIAFTLSWATHPNFRISFADPLEKQGARADRYFLQFAGAGVEIKRESTGANRFIPIVMLNRPPEQFSTNRLDIEIRMDRSTGEIHLYLNGELEGRFTDPIEDIPAGNGISLISQAPAESEQQIRFLEVSEWHDLGDRHRTEKRGNAKTDSLIGRNGERFSGILQTIRSDHEGRVYVFKSDFQPAPIEIPEDEVSTVFIAKKGTKISTNKDQNLILHLQGNGEVHVSSCEFGENIVHAEHPLLGKIELQRDAITMLEQRFIPKAQPVKSQ</sequence>